<name>A0A377QZZ0_9NEIS</name>
<dbReference type="PANTHER" id="PTHR22602">
    <property type="entry name" value="TRANSFERASE CAF17, MITOCHONDRIAL-RELATED"/>
    <property type="match status" value="1"/>
</dbReference>
<protein>
    <submittedName>
        <fullName evidence="3">tRNA-modifying protein ygfZ</fullName>
    </submittedName>
</protein>
<evidence type="ECO:0000313" key="4">
    <source>
        <dbReference type="Proteomes" id="UP000254293"/>
    </source>
</evidence>
<dbReference type="InterPro" id="IPR045179">
    <property type="entry name" value="YgfZ/GcvT"/>
</dbReference>
<dbReference type="AlphaFoldDB" id="A0A377QZZ0"/>
<reference evidence="3 4" key="1">
    <citation type="submission" date="2018-06" db="EMBL/GenBank/DDBJ databases">
        <authorList>
            <consortium name="Pathogen Informatics"/>
            <person name="Doyle S."/>
        </authorList>
    </citation>
    <scope>NUCLEOTIDE SEQUENCE [LARGE SCALE GENOMIC DNA]</scope>
    <source>
        <strain evidence="3 4">NCTC13336</strain>
    </source>
</reference>
<feature type="binding site" evidence="2">
    <location>
        <position position="139"/>
    </location>
    <ligand>
        <name>substrate</name>
    </ligand>
</feature>
<evidence type="ECO:0000256" key="1">
    <source>
        <dbReference type="ARBA" id="ARBA00022946"/>
    </source>
</evidence>
<evidence type="ECO:0000313" key="3">
    <source>
        <dbReference type="EMBL" id="STR00148.1"/>
    </source>
</evidence>
<proteinExistence type="predicted"/>
<keyword evidence="4" id="KW-1185">Reference proteome</keyword>
<keyword evidence="1" id="KW-0809">Transit peptide</keyword>
<dbReference type="InterPro" id="IPR017703">
    <property type="entry name" value="YgfZ/GCV_T_CS"/>
</dbReference>
<dbReference type="Gene3D" id="3.30.1360.120">
    <property type="entry name" value="Probable tRNA modification gtpase trme, domain 1"/>
    <property type="match status" value="1"/>
</dbReference>
<dbReference type="NCBIfam" id="TIGR03317">
    <property type="entry name" value="ygfZ_signature"/>
    <property type="match status" value="1"/>
</dbReference>
<accession>A0A377QZZ0</accession>
<sequence>MHTSLLPFFAVIRATGSDRASFLHGQLSNHIEALAPNQACYATYNTPKGRVIANMIVANTGGNLLLVLAADLAEAVVKRLRMFVLRADVGFEILENYGAAGRLDDALPPHPADAPSLAFPFAVVQTSSPQGADGEGLIEIPLPHGGVFLVGASADLPAYGAAAENAWNLHEIRSGYPWICAATKESCVAQMLNQHTIGGVHFKKGCYPGQEIIARAQYRGQVKRGPAVLAGGSVAAGAAVLQDLAEAGIVLNSADSPEGRISLAVIKHGAAQGALTDAAGNTLLQQQIFFHTEAAEE</sequence>
<dbReference type="RefSeq" id="WP_115307463.1">
    <property type="nucleotide sequence ID" value="NZ_CP091516.1"/>
</dbReference>
<dbReference type="PIRSF" id="PIRSF006487">
    <property type="entry name" value="GcvT"/>
    <property type="match status" value="1"/>
</dbReference>
<organism evidence="3 4">
    <name type="scientific">Kingella potus</name>
    <dbReference type="NCBI Taxonomy" id="265175"/>
    <lineage>
        <taxon>Bacteria</taxon>
        <taxon>Pseudomonadati</taxon>
        <taxon>Pseudomonadota</taxon>
        <taxon>Betaproteobacteria</taxon>
        <taxon>Neisseriales</taxon>
        <taxon>Neisseriaceae</taxon>
        <taxon>Kingella</taxon>
    </lineage>
</organism>
<dbReference type="Proteomes" id="UP000254293">
    <property type="component" value="Unassembled WGS sequence"/>
</dbReference>
<dbReference type="InterPro" id="IPR027266">
    <property type="entry name" value="TrmE/GcvT-like"/>
</dbReference>
<dbReference type="GO" id="GO:0016226">
    <property type="term" value="P:iron-sulfur cluster assembly"/>
    <property type="evidence" value="ECO:0007669"/>
    <property type="project" value="TreeGrafter"/>
</dbReference>
<dbReference type="OrthoDB" id="9796287at2"/>
<dbReference type="PANTHER" id="PTHR22602:SF0">
    <property type="entry name" value="TRANSFERASE CAF17, MITOCHONDRIAL-RELATED"/>
    <property type="match status" value="1"/>
</dbReference>
<gene>
    <name evidence="3" type="primary">ygfZ</name>
    <name evidence="3" type="ORF">NCTC13336_00345</name>
</gene>
<evidence type="ECO:0000256" key="2">
    <source>
        <dbReference type="PIRSR" id="PIRSR006487-1"/>
    </source>
</evidence>
<dbReference type="EMBL" id="UGJJ01000001">
    <property type="protein sequence ID" value="STR00148.1"/>
    <property type="molecule type" value="Genomic_DNA"/>
</dbReference>
<dbReference type="SUPFAM" id="SSF103025">
    <property type="entry name" value="Folate-binding domain"/>
    <property type="match status" value="1"/>
</dbReference>